<evidence type="ECO:0000256" key="4">
    <source>
        <dbReference type="ARBA" id="ARBA00022481"/>
    </source>
</evidence>
<feature type="compositionally biased region" description="Gly residues" evidence="11">
    <location>
        <begin position="235"/>
        <end position="245"/>
    </location>
</feature>
<evidence type="ECO:0000256" key="1">
    <source>
        <dbReference type="ARBA" id="ARBA00004240"/>
    </source>
</evidence>
<keyword evidence="8" id="KW-0647">Proteasome</keyword>
<dbReference type="AlphaFoldDB" id="A0AAN6JT45"/>
<feature type="domain" description="PI31 proteasome regulator N-terminal" evidence="13">
    <location>
        <begin position="49"/>
        <end position="223"/>
    </location>
</feature>
<accession>A0AAN6JT45</accession>
<feature type="region of interest" description="Disordered" evidence="11">
    <location>
        <begin position="83"/>
        <end position="110"/>
    </location>
</feature>
<feature type="region of interest" description="Disordered" evidence="11">
    <location>
        <begin position="168"/>
        <end position="188"/>
    </location>
</feature>
<name>A0AAN6JT45_9BASI</name>
<comment type="caution">
    <text evidence="14">The sequence shown here is derived from an EMBL/GenBank/DDBJ whole genome shotgun (WGS) entry which is preliminary data.</text>
</comment>
<dbReference type="EMBL" id="JAPDMQ010000053">
    <property type="protein sequence ID" value="KAK0537875.1"/>
    <property type="molecule type" value="Genomic_DNA"/>
</dbReference>
<comment type="function">
    <text evidence="10">Plays an important role in control of proteasome function. Inhibits the hydrolysis of protein and peptide substrates by the 20S proteasome. Also inhibits the activation of the proteasome by the proteasome regulatory proteins PA700 and PA28.</text>
</comment>
<evidence type="ECO:0000256" key="8">
    <source>
        <dbReference type="ARBA" id="ARBA00022942"/>
    </source>
</evidence>
<dbReference type="InterPro" id="IPR021625">
    <property type="entry name" value="PI31_Prot_N"/>
</dbReference>
<keyword evidence="15" id="KW-1185">Reference proteome</keyword>
<feature type="compositionally biased region" description="Low complexity" evidence="11">
    <location>
        <begin position="374"/>
        <end position="387"/>
    </location>
</feature>
<sequence length="432" mass="44750">MSTAQANKSNMFDPAALVHTLQALLPAQAQSSGGSDDTAAAGQVDQKALLANPHDALAALAHTIMTAVGFRLIGLGEDHRLPLPAASSSSADSAPTEQPDSNRLPPEWNARGPESYAFRYRHNQSAMEFVLKVVRMGGRALIHALAIEDNKTATLDVQVDDYTSASFFPYPRSSSSSSTSAGSGSASSEPLIHGFIGSARVQDLTSLFKINIIQKLVPGLQKEGYYEESTSTSAGAGGGDAGPSGSGNRNRPPPPRAPEYDPLMDPRFIPPPARPYRPGRGDEDDDDNFPRFDPFGSGIGAGPGRNPATIGDRDLDPLGIPPGRFGGGPPPLFGGGGRDQGGGMIVGPDHPLFRDRFGPGDGRGGNGGTGGLPAGAVPPGARFDPIGPFGPGPGVGPGSGPRRPPRGGPLGGDPDWDDLPPPRNSDYDNMFM</sequence>
<dbReference type="GO" id="GO:0070628">
    <property type="term" value="F:proteasome binding"/>
    <property type="evidence" value="ECO:0007669"/>
    <property type="project" value="InterPro"/>
</dbReference>
<keyword evidence="9" id="KW-0007">Acetylation</keyword>
<dbReference type="Gene3D" id="3.40.1000.30">
    <property type="match status" value="1"/>
</dbReference>
<dbReference type="GO" id="GO:0004866">
    <property type="term" value="F:endopeptidase inhibitor activity"/>
    <property type="evidence" value="ECO:0007669"/>
    <property type="project" value="InterPro"/>
</dbReference>
<feature type="domain" description="PI31 proteasome regulator C-terminal" evidence="12">
    <location>
        <begin position="310"/>
        <end position="388"/>
    </location>
</feature>
<comment type="similarity">
    <text evidence="3">Belongs to the proteasome inhibitor PI31 family.</text>
</comment>
<dbReference type="Pfam" id="PF11566">
    <property type="entry name" value="PI31_Prot_N"/>
    <property type="match status" value="1"/>
</dbReference>
<dbReference type="GO" id="GO:0000502">
    <property type="term" value="C:proteasome complex"/>
    <property type="evidence" value="ECO:0007669"/>
    <property type="project" value="UniProtKB-KW"/>
</dbReference>
<dbReference type="InterPro" id="IPR045128">
    <property type="entry name" value="PI31-like"/>
</dbReference>
<proteinExistence type="inferred from homology"/>
<evidence type="ECO:0000256" key="9">
    <source>
        <dbReference type="ARBA" id="ARBA00022990"/>
    </source>
</evidence>
<dbReference type="GO" id="GO:0043161">
    <property type="term" value="P:proteasome-mediated ubiquitin-dependent protein catabolic process"/>
    <property type="evidence" value="ECO:0007669"/>
    <property type="project" value="InterPro"/>
</dbReference>
<evidence type="ECO:0000313" key="14">
    <source>
        <dbReference type="EMBL" id="KAK0537875.1"/>
    </source>
</evidence>
<gene>
    <name evidence="14" type="ORF">OC842_001475</name>
</gene>
<dbReference type="Pfam" id="PF08577">
    <property type="entry name" value="PI31_Prot_C"/>
    <property type="match status" value="1"/>
</dbReference>
<feature type="compositionally biased region" description="Gly residues" evidence="11">
    <location>
        <begin position="359"/>
        <end position="373"/>
    </location>
</feature>
<evidence type="ECO:0000256" key="11">
    <source>
        <dbReference type="SAM" id="MobiDB-lite"/>
    </source>
</evidence>
<evidence type="ECO:0000256" key="5">
    <source>
        <dbReference type="ARBA" id="ARBA00022490"/>
    </source>
</evidence>
<evidence type="ECO:0000256" key="2">
    <source>
        <dbReference type="ARBA" id="ARBA00004496"/>
    </source>
</evidence>
<keyword evidence="6" id="KW-0597">Phosphoprotein</keyword>
<evidence type="ECO:0000256" key="3">
    <source>
        <dbReference type="ARBA" id="ARBA00006405"/>
    </source>
</evidence>
<reference evidence="14" key="1">
    <citation type="journal article" date="2023" name="PhytoFront">
        <title>Draft Genome Resources of Seven Strains of Tilletia horrida, Causal Agent of Kernel Smut of Rice.</title>
        <authorList>
            <person name="Khanal S."/>
            <person name="Antony Babu S."/>
            <person name="Zhou X.G."/>
        </authorList>
    </citation>
    <scope>NUCLEOTIDE SEQUENCE</scope>
    <source>
        <strain evidence="14">TX3</strain>
    </source>
</reference>
<evidence type="ECO:0000256" key="7">
    <source>
        <dbReference type="ARBA" id="ARBA00022824"/>
    </source>
</evidence>
<dbReference type="Proteomes" id="UP001176521">
    <property type="component" value="Unassembled WGS sequence"/>
</dbReference>
<comment type="subcellular location">
    <subcellularLocation>
        <location evidence="2">Cytoplasm</location>
    </subcellularLocation>
    <subcellularLocation>
        <location evidence="1">Endoplasmic reticulum</location>
    </subcellularLocation>
</comment>
<evidence type="ECO:0000256" key="6">
    <source>
        <dbReference type="ARBA" id="ARBA00022553"/>
    </source>
</evidence>
<feature type="compositionally biased region" description="Low complexity" evidence="11">
    <location>
        <begin position="173"/>
        <end position="188"/>
    </location>
</feature>
<organism evidence="14 15">
    <name type="scientific">Tilletia horrida</name>
    <dbReference type="NCBI Taxonomy" id="155126"/>
    <lineage>
        <taxon>Eukaryota</taxon>
        <taxon>Fungi</taxon>
        <taxon>Dikarya</taxon>
        <taxon>Basidiomycota</taxon>
        <taxon>Ustilaginomycotina</taxon>
        <taxon>Exobasidiomycetes</taxon>
        <taxon>Tilletiales</taxon>
        <taxon>Tilletiaceae</taxon>
        <taxon>Tilletia</taxon>
    </lineage>
</organism>
<feature type="compositionally biased region" description="Low complexity" evidence="11">
    <location>
        <begin position="85"/>
        <end position="94"/>
    </location>
</feature>
<evidence type="ECO:0000256" key="10">
    <source>
        <dbReference type="ARBA" id="ARBA00024805"/>
    </source>
</evidence>
<dbReference type="InterPro" id="IPR013886">
    <property type="entry name" value="PI31_Prot_C"/>
</dbReference>
<keyword evidence="4" id="KW-0488">Methylation</keyword>
<keyword evidence="7" id="KW-0256">Endoplasmic reticulum</keyword>
<evidence type="ECO:0000313" key="15">
    <source>
        <dbReference type="Proteomes" id="UP001176521"/>
    </source>
</evidence>
<dbReference type="PANTHER" id="PTHR13266">
    <property type="entry name" value="PROTEASOME INHIBITOR"/>
    <property type="match status" value="1"/>
</dbReference>
<evidence type="ECO:0000259" key="13">
    <source>
        <dbReference type="Pfam" id="PF11566"/>
    </source>
</evidence>
<evidence type="ECO:0000259" key="12">
    <source>
        <dbReference type="Pfam" id="PF08577"/>
    </source>
</evidence>
<feature type="region of interest" description="Disordered" evidence="11">
    <location>
        <begin position="227"/>
        <end position="432"/>
    </location>
</feature>
<feature type="compositionally biased region" description="Gly residues" evidence="11">
    <location>
        <begin position="333"/>
        <end position="345"/>
    </location>
</feature>
<dbReference type="PANTHER" id="PTHR13266:SF1">
    <property type="entry name" value="PROTEASOME INHIBITOR PI31 SUBUNIT"/>
    <property type="match status" value="1"/>
</dbReference>
<keyword evidence="5" id="KW-0963">Cytoplasm</keyword>
<protein>
    <recommendedName>
        <fullName evidence="16">Proteasome inhibitor PI31 subunit</fullName>
    </recommendedName>
</protein>
<dbReference type="GO" id="GO:0005783">
    <property type="term" value="C:endoplasmic reticulum"/>
    <property type="evidence" value="ECO:0007669"/>
    <property type="project" value="UniProtKB-SubCell"/>
</dbReference>
<evidence type="ECO:0008006" key="16">
    <source>
        <dbReference type="Google" id="ProtNLM"/>
    </source>
</evidence>